<keyword evidence="10 13" id="KW-1133">Transmembrane helix</keyword>
<evidence type="ECO:0000256" key="7">
    <source>
        <dbReference type="ARBA" id="ARBA00022519"/>
    </source>
</evidence>
<keyword evidence="7" id="KW-0997">Cell inner membrane</keyword>
<dbReference type="STRING" id="69960.SAMN05421720_105173"/>
<sequence length="116" mass="12391">MVGNGTWDAAGTVVDSLITYLNMDGYAGFVWPSYGIAAVVMVGLYVSVRAGLRRDERTLSQLQAAGASRRRRGTETPDQGERDGDSTMDTRDGQRDGTEDGDAFNAITLPDDGGRA</sequence>
<evidence type="ECO:0000313" key="15">
    <source>
        <dbReference type="Proteomes" id="UP000199412"/>
    </source>
</evidence>
<dbReference type="Proteomes" id="UP000199412">
    <property type="component" value="Unassembled WGS sequence"/>
</dbReference>
<dbReference type="Pfam" id="PF04995">
    <property type="entry name" value="CcmD"/>
    <property type="match status" value="1"/>
</dbReference>
<keyword evidence="5" id="KW-0813">Transport</keyword>
<evidence type="ECO:0000256" key="9">
    <source>
        <dbReference type="ARBA" id="ARBA00022748"/>
    </source>
</evidence>
<evidence type="ECO:0000256" key="11">
    <source>
        <dbReference type="ARBA" id="ARBA00023136"/>
    </source>
</evidence>
<organism evidence="14 15">
    <name type="scientific">Rhodospira trueperi</name>
    <dbReference type="NCBI Taxonomy" id="69960"/>
    <lineage>
        <taxon>Bacteria</taxon>
        <taxon>Pseudomonadati</taxon>
        <taxon>Pseudomonadota</taxon>
        <taxon>Alphaproteobacteria</taxon>
        <taxon>Rhodospirillales</taxon>
        <taxon>Rhodospirillaceae</taxon>
        <taxon>Rhodospira</taxon>
    </lineage>
</organism>
<reference evidence="14 15" key="1">
    <citation type="submission" date="2016-10" db="EMBL/GenBank/DDBJ databases">
        <authorList>
            <person name="de Groot N.N."/>
        </authorList>
    </citation>
    <scope>NUCLEOTIDE SEQUENCE [LARGE SCALE GENOMIC DNA]</scope>
    <source>
        <strain evidence="14 15">ATCC 700224</strain>
    </source>
</reference>
<evidence type="ECO:0000256" key="2">
    <source>
        <dbReference type="ARBA" id="ARBA00004377"/>
    </source>
</evidence>
<evidence type="ECO:0000256" key="8">
    <source>
        <dbReference type="ARBA" id="ARBA00022692"/>
    </source>
</evidence>
<dbReference type="GO" id="GO:0015886">
    <property type="term" value="P:heme transport"/>
    <property type="evidence" value="ECO:0007669"/>
    <property type="project" value="InterPro"/>
</dbReference>
<dbReference type="EMBL" id="FNAP01000005">
    <property type="protein sequence ID" value="SDE30460.1"/>
    <property type="molecule type" value="Genomic_DNA"/>
</dbReference>
<keyword evidence="15" id="KW-1185">Reference proteome</keyword>
<comment type="subcellular location">
    <subcellularLocation>
        <location evidence="2">Cell inner membrane</location>
        <topology evidence="2">Single-pass membrane protein</topology>
    </subcellularLocation>
</comment>
<keyword evidence="8 13" id="KW-0812">Transmembrane</keyword>
<dbReference type="NCBIfam" id="TIGR03141">
    <property type="entry name" value="cytochro_ccmD"/>
    <property type="match status" value="1"/>
</dbReference>
<proteinExistence type="inferred from homology"/>
<keyword evidence="6" id="KW-1003">Cell membrane</keyword>
<feature type="transmembrane region" description="Helical" evidence="13">
    <location>
        <begin position="29"/>
        <end position="48"/>
    </location>
</feature>
<accession>A0A1G7BV09</accession>
<name>A0A1G7BV09_9PROT</name>
<evidence type="ECO:0000256" key="5">
    <source>
        <dbReference type="ARBA" id="ARBA00022448"/>
    </source>
</evidence>
<comment type="similarity">
    <text evidence="3">Belongs to the CcmD/CycX/HelD family.</text>
</comment>
<gene>
    <name evidence="14" type="ORF">SAMN05421720_105173</name>
</gene>
<evidence type="ECO:0000256" key="1">
    <source>
        <dbReference type="ARBA" id="ARBA00002442"/>
    </source>
</evidence>
<evidence type="ECO:0000256" key="6">
    <source>
        <dbReference type="ARBA" id="ARBA00022475"/>
    </source>
</evidence>
<dbReference type="InterPro" id="IPR007078">
    <property type="entry name" value="Haem_export_protD_CcmD"/>
</dbReference>
<evidence type="ECO:0000313" key="14">
    <source>
        <dbReference type="EMBL" id="SDE30460.1"/>
    </source>
</evidence>
<evidence type="ECO:0000256" key="12">
    <source>
        <dbReference type="SAM" id="MobiDB-lite"/>
    </source>
</evidence>
<protein>
    <recommendedName>
        <fullName evidence="4">Heme exporter protein D</fullName>
    </recommendedName>
</protein>
<dbReference type="GO" id="GO:0005886">
    <property type="term" value="C:plasma membrane"/>
    <property type="evidence" value="ECO:0007669"/>
    <property type="project" value="UniProtKB-SubCell"/>
</dbReference>
<feature type="compositionally biased region" description="Basic and acidic residues" evidence="12">
    <location>
        <begin position="73"/>
        <end position="98"/>
    </location>
</feature>
<dbReference type="AlphaFoldDB" id="A0A1G7BV09"/>
<keyword evidence="9" id="KW-0201">Cytochrome c-type biogenesis</keyword>
<evidence type="ECO:0000256" key="4">
    <source>
        <dbReference type="ARBA" id="ARBA00016461"/>
    </source>
</evidence>
<evidence type="ECO:0000256" key="13">
    <source>
        <dbReference type="SAM" id="Phobius"/>
    </source>
</evidence>
<evidence type="ECO:0000256" key="3">
    <source>
        <dbReference type="ARBA" id="ARBA00008741"/>
    </source>
</evidence>
<comment type="function">
    <text evidence="1">Required for the export of heme to the periplasm for the biogenesis of c-type cytochromes.</text>
</comment>
<dbReference type="GO" id="GO:0017004">
    <property type="term" value="P:cytochrome complex assembly"/>
    <property type="evidence" value="ECO:0007669"/>
    <property type="project" value="UniProtKB-KW"/>
</dbReference>
<feature type="region of interest" description="Disordered" evidence="12">
    <location>
        <begin position="57"/>
        <end position="116"/>
    </location>
</feature>
<evidence type="ECO:0000256" key="10">
    <source>
        <dbReference type="ARBA" id="ARBA00022989"/>
    </source>
</evidence>
<keyword evidence="11 13" id="KW-0472">Membrane</keyword>